<keyword evidence="2" id="KW-1185">Reference proteome</keyword>
<evidence type="ECO:0000313" key="1">
    <source>
        <dbReference type="EMBL" id="TMR25620.1"/>
    </source>
</evidence>
<dbReference type="OrthoDB" id="8914041at2"/>
<proteinExistence type="predicted"/>
<dbReference type="AlphaFoldDB" id="A0A5S4GHA0"/>
<name>A0A5S4GHA0_9ACTN</name>
<dbReference type="RefSeq" id="WP_138664029.1">
    <property type="nucleotide sequence ID" value="NZ_VCKY01000001.1"/>
</dbReference>
<dbReference type="EMBL" id="VCKY01000001">
    <property type="protein sequence ID" value="TMR25620.1"/>
    <property type="molecule type" value="Genomic_DNA"/>
</dbReference>
<sequence length="263" mass="29109">MGAWGPALFSDDLACDVRDAYRELIEDETTDEEAQRGIMKSYAEVLDDPDDGPVFWLALAATQSKVGRLDPMVRDRALQIIEQGEGLSRWAEEGAKVLARRQAALHKIQLQLTGPQPERKRLRPPWRHITDLAPGAVLAYRVSSGNLVLLRVARVEDDRWGRTPIVSLLRHLDDAIPAPQELNGIPDAPAGSDPLGVPVSGMSNSTILRVWVYRKKDPDYRDVGLSVLEGRIRLRPGDERLDAQAHTHWLALAGDMEGYAGCG</sequence>
<evidence type="ECO:0000313" key="2">
    <source>
        <dbReference type="Proteomes" id="UP000309128"/>
    </source>
</evidence>
<organism evidence="1 2">
    <name type="scientific">Nonomuraea turkmeniaca</name>
    <dbReference type="NCBI Taxonomy" id="103838"/>
    <lineage>
        <taxon>Bacteria</taxon>
        <taxon>Bacillati</taxon>
        <taxon>Actinomycetota</taxon>
        <taxon>Actinomycetes</taxon>
        <taxon>Streptosporangiales</taxon>
        <taxon>Streptosporangiaceae</taxon>
        <taxon>Nonomuraea</taxon>
    </lineage>
</organism>
<dbReference type="Proteomes" id="UP000309128">
    <property type="component" value="Unassembled WGS sequence"/>
</dbReference>
<protein>
    <recommendedName>
        <fullName evidence="3">DUF4259 domain-containing protein</fullName>
    </recommendedName>
</protein>
<gene>
    <name evidence="1" type="ORF">ETD86_00375</name>
</gene>
<accession>A0A5S4GHA0</accession>
<evidence type="ECO:0008006" key="3">
    <source>
        <dbReference type="Google" id="ProtNLM"/>
    </source>
</evidence>
<comment type="caution">
    <text evidence="1">The sequence shown here is derived from an EMBL/GenBank/DDBJ whole genome shotgun (WGS) entry which is preliminary data.</text>
</comment>
<reference evidence="1 2" key="1">
    <citation type="submission" date="2019-05" db="EMBL/GenBank/DDBJ databases">
        <title>Draft genome sequence of Nonomuraea turkmeniaca DSM 43926.</title>
        <authorList>
            <person name="Saricaoglu S."/>
            <person name="Isik K."/>
        </authorList>
    </citation>
    <scope>NUCLEOTIDE SEQUENCE [LARGE SCALE GENOMIC DNA]</scope>
    <source>
        <strain evidence="1 2">DSM 43926</strain>
    </source>
</reference>